<accession>M7XCG5</accession>
<evidence type="ECO:0000313" key="2">
    <source>
        <dbReference type="EMBL" id="EMS32564.1"/>
    </source>
</evidence>
<feature type="compositionally biased region" description="Basic residues" evidence="1">
    <location>
        <begin position="60"/>
        <end position="71"/>
    </location>
</feature>
<comment type="caution">
    <text evidence="2">The sequence shown here is derived from an EMBL/GenBank/DDBJ whole genome shotgun (WGS) entry which is preliminary data.</text>
</comment>
<dbReference type="EMBL" id="AMZY02000013">
    <property type="protein sequence ID" value="EMS32564.1"/>
    <property type="molecule type" value="Genomic_DNA"/>
</dbReference>
<keyword evidence="3" id="KW-1185">Reference proteome</keyword>
<name>M7XCG5_9BACT</name>
<evidence type="ECO:0000256" key="1">
    <source>
        <dbReference type="SAM" id="MobiDB-lite"/>
    </source>
</evidence>
<dbReference type="Proteomes" id="UP000010953">
    <property type="component" value="Unassembled WGS sequence"/>
</dbReference>
<proteinExistence type="predicted"/>
<organism evidence="2 3">
    <name type="scientific">Mariniradius saccharolyticus AK6</name>
    <dbReference type="NCBI Taxonomy" id="1239962"/>
    <lineage>
        <taxon>Bacteria</taxon>
        <taxon>Pseudomonadati</taxon>
        <taxon>Bacteroidota</taxon>
        <taxon>Cytophagia</taxon>
        <taxon>Cytophagales</taxon>
        <taxon>Cyclobacteriaceae</taxon>
        <taxon>Mariniradius</taxon>
    </lineage>
</organism>
<protein>
    <submittedName>
        <fullName evidence="2">Uncharacterized protein</fullName>
    </submittedName>
</protein>
<sequence length="107" mass="11804">MKNDKVLKINYLKVVALSAICNDLEGIIFGSSGEKRKMQSLGKAALTRNAKVQKMRIKNRTPGRQVAKKKNAAPSRVSNPESLLYCDPADSRRATPFAVGCRPFRAL</sequence>
<dbReference type="InParanoid" id="M7XCG5"/>
<feature type="region of interest" description="Disordered" evidence="1">
    <location>
        <begin position="60"/>
        <end position="79"/>
    </location>
</feature>
<gene>
    <name evidence="2" type="ORF">C943_01291</name>
</gene>
<evidence type="ECO:0000313" key="3">
    <source>
        <dbReference type="Proteomes" id="UP000010953"/>
    </source>
</evidence>
<reference evidence="2" key="1">
    <citation type="submission" date="2013-01" db="EMBL/GenBank/DDBJ databases">
        <title>Genome assembly of Mariniradius saccharolyticus AK6.</title>
        <authorList>
            <person name="Vaidya B."/>
            <person name="Khatri I."/>
            <person name="Tanuku N.R.S."/>
            <person name="Subramanian S."/>
            <person name="Pinnaka A."/>
        </authorList>
    </citation>
    <scope>NUCLEOTIDE SEQUENCE [LARGE SCALE GENOMIC DNA]</scope>
    <source>
        <strain evidence="2">AK6</strain>
    </source>
</reference>
<dbReference type="AlphaFoldDB" id="M7XCG5"/>